<dbReference type="Pfam" id="PF01428">
    <property type="entry name" value="zf-AN1"/>
    <property type="match status" value="2"/>
</dbReference>
<evidence type="ECO:0000256" key="3">
    <source>
        <dbReference type="ARBA" id="ARBA00022771"/>
    </source>
</evidence>
<feature type="region of interest" description="Disordered" evidence="6">
    <location>
        <begin position="183"/>
        <end position="236"/>
    </location>
</feature>
<keyword evidence="2" id="KW-0677">Repeat</keyword>
<evidence type="ECO:0000256" key="5">
    <source>
        <dbReference type="PROSITE-ProRule" id="PRU00449"/>
    </source>
</evidence>
<feature type="domain" description="AN1-type" evidence="7">
    <location>
        <begin position="105"/>
        <end position="153"/>
    </location>
</feature>
<evidence type="ECO:0000256" key="1">
    <source>
        <dbReference type="ARBA" id="ARBA00022723"/>
    </source>
</evidence>
<dbReference type="OrthoDB" id="431929at2759"/>
<dbReference type="PROSITE" id="PS51039">
    <property type="entry name" value="ZF_AN1"/>
    <property type="match status" value="2"/>
</dbReference>
<evidence type="ECO:0000313" key="9">
    <source>
        <dbReference type="Proteomes" id="UP000250043"/>
    </source>
</evidence>
<evidence type="ECO:0000256" key="2">
    <source>
        <dbReference type="ARBA" id="ARBA00022737"/>
    </source>
</evidence>
<dbReference type="GO" id="GO:0005737">
    <property type="term" value="C:cytoplasm"/>
    <property type="evidence" value="ECO:0007669"/>
    <property type="project" value="TreeGrafter"/>
</dbReference>
<dbReference type="GO" id="GO:0008270">
    <property type="term" value="F:zinc ion binding"/>
    <property type="evidence" value="ECO:0007669"/>
    <property type="project" value="UniProtKB-KW"/>
</dbReference>
<dbReference type="Gene3D" id="4.10.1110.10">
    <property type="entry name" value="AN1-like Zinc finger"/>
    <property type="match status" value="2"/>
</dbReference>
<feature type="domain" description="AN1-type" evidence="7">
    <location>
        <begin position="14"/>
        <end position="62"/>
    </location>
</feature>
<dbReference type="SMART" id="SM00154">
    <property type="entry name" value="ZnF_AN1"/>
    <property type="match status" value="2"/>
</dbReference>
<evidence type="ECO:0000313" key="8">
    <source>
        <dbReference type="EMBL" id="OCH84189.1"/>
    </source>
</evidence>
<evidence type="ECO:0000259" key="7">
    <source>
        <dbReference type="PROSITE" id="PS51039"/>
    </source>
</evidence>
<dbReference type="PANTHER" id="PTHR14677">
    <property type="entry name" value="ARSENITE INDUCUBLE RNA ASSOCIATED PROTEIN AIP-1-RELATED"/>
    <property type="match status" value="1"/>
</dbReference>
<accession>A0A8E2DFU9</accession>
<sequence length="236" mass="25148">MSGYTTPERDAQLLAVGKQCSDPTCMLVDFLPFKCQHCDGSFCGDHFLPDSHKCDKYDATKHDRVAPSCPLCNEPVAIPPGQDVNVRMDAHITSECSVMTGRTKKSSGPICAKPKCRKVLFAPIRCDECKQQFCPQHRFPNSHTCSKTAASSSRGSSAPAQALFNVSSQASAASTAAMTAIKRAAASTNTSATTTRSLRTTPSAQSPAQPPPMAKASSSSSSSRSTHSNPFSQQDR</sequence>
<gene>
    <name evidence="8" type="ORF">OBBRIDRAFT_742006</name>
</gene>
<dbReference type="InterPro" id="IPR000058">
    <property type="entry name" value="Znf_AN1"/>
</dbReference>
<feature type="compositionally biased region" description="Low complexity" evidence="6">
    <location>
        <begin position="183"/>
        <end position="207"/>
    </location>
</feature>
<evidence type="ECO:0000256" key="4">
    <source>
        <dbReference type="ARBA" id="ARBA00022833"/>
    </source>
</evidence>
<feature type="compositionally biased region" description="Low complexity" evidence="6">
    <location>
        <begin position="214"/>
        <end position="236"/>
    </location>
</feature>
<keyword evidence="9" id="KW-1185">Reference proteome</keyword>
<name>A0A8E2DFU9_9APHY</name>
<dbReference type="Pfam" id="PF25403">
    <property type="entry name" value="zf-C2H2_ZFAND2"/>
    <property type="match status" value="1"/>
</dbReference>
<dbReference type="AlphaFoldDB" id="A0A8E2DFU9"/>
<keyword evidence="3 5" id="KW-0863">Zinc-finger</keyword>
<dbReference type="InterPro" id="IPR057357">
    <property type="entry name" value="Znf-C2H2_ZFAND2A/B"/>
</dbReference>
<dbReference type="EMBL" id="KV722709">
    <property type="protein sequence ID" value="OCH84189.1"/>
    <property type="molecule type" value="Genomic_DNA"/>
</dbReference>
<dbReference type="InterPro" id="IPR035896">
    <property type="entry name" value="AN1-like_Znf"/>
</dbReference>
<proteinExistence type="predicted"/>
<dbReference type="SUPFAM" id="SSF118310">
    <property type="entry name" value="AN1-like Zinc finger"/>
    <property type="match status" value="2"/>
</dbReference>
<dbReference type="PANTHER" id="PTHR14677:SF40">
    <property type="entry name" value="CDC48-ASSOCIATED UBIQUITIN-LIKE_ZINC FINGER PROTEIN 1"/>
    <property type="match status" value="1"/>
</dbReference>
<evidence type="ECO:0000256" key="6">
    <source>
        <dbReference type="SAM" id="MobiDB-lite"/>
    </source>
</evidence>
<protein>
    <recommendedName>
        <fullName evidence="7">AN1-type domain-containing protein</fullName>
    </recommendedName>
</protein>
<dbReference type="Proteomes" id="UP000250043">
    <property type="component" value="Unassembled WGS sequence"/>
</dbReference>
<keyword evidence="1" id="KW-0479">Metal-binding</keyword>
<reference evidence="8 9" key="1">
    <citation type="submission" date="2016-07" db="EMBL/GenBank/DDBJ databases">
        <title>Draft genome of the white-rot fungus Obba rivulosa 3A-2.</title>
        <authorList>
            <consortium name="DOE Joint Genome Institute"/>
            <person name="Miettinen O."/>
            <person name="Riley R."/>
            <person name="Acob R."/>
            <person name="Barry K."/>
            <person name="Cullen D."/>
            <person name="De Vries R."/>
            <person name="Hainaut M."/>
            <person name="Hatakka A."/>
            <person name="Henrissat B."/>
            <person name="Hilden K."/>
            <person name="Kuo R."/>
            <person name="Labutti K."/>
            <person name="Lipzen A."/>
            <person name="Makela M.R."/>
            <person name="Sandor L."/>
            <person name="Spatafora J.W."/>
            <person name="Grigoriev I.V."/>
            <person name="Hibbett D.S."/>
        </authorList>
    </citation>
    <scope>NUCLEOTIDE SEQUENCE [LARGE SCALE GENOMIC DNA]</scope>
    <source>
        <strain evidence="8 9">3A-2</strain>
    </source>
</reference>
<organism evidence="8 9">
    <name type="scientific">Obba rivulosa</name>
    <dbReference type="NCBI Taxonomy" id="1052685"/>
    <lineage>
        <taxon>Eukaryota</taxon>
        <taxon>Fungi</taxon>
        <taxon>Dikarya</taxon>
        <taxon>Basidiomycota</taxon>
        <taxon>Agaricomycotina</taxon>
        <taxon>Agaricomycetes</taxon>
        <taxon>Polyporales</taxon>
        <taxon>Gelatoporiaceae</taxon>
        <taxon>Obba</taxon>
    </lineage>
</organism>
<keyword evidence="4" id="KW-0862">Zinc</keyword>